<accession>A0A6J5FSI7</accession>
<dbReference type="EMBL" id="CADIKL010000007">
    <property type="protein sequence ID" value="CAB3784501.1"/>
    <property type="molecule type" value="Genomic_DNA"/>
</dbReference>
<organism evidence="1 2">
    <name type="scientific">Paraburkholderia caffeinitolerans</name>
    <dbReference type="NCBI Taxonomy" id="1723730"/>
    <lineage>
        <taxon>Bacteria</taxon>
        <taxon>Pseudomonadati</taxon>
        <taxon>Pseudomonadota</taxon>
        <taxon>Betaproteobacteria</taxon>
        <taxon>Burkholderiales</taxon>
        <taxon>Burkholderiaceae</taxon>
        <taxon>Paraburkholderia</taxon>
    </lineage>
</organism>
<keyword evidence="2" id="KW-1185">Reference proteome</keyword>
<dbReference type="Proteomes" id="UP000494119">
    <property type="component" value="Unassembled WGS sequence"/>
</dbReference>
<gene>
    <name evidence="1" type="ORF">LMG28688_01882</name>
</gene>
<dbReference type="AlphaFoldDB" id="A0A6J5FSI7"/>
<proteinExistence type="predicted"/>
<evidence type="ECO:0000313" key="2">
    <source>
        <dbReference type="Proteomes" id="UP000494119"/>
    </source>
</evidence>
<sequence length="43" mass="4810">MNAVIQKAIRGNATPRHESLMHVIVTTHRAPKFVVRKIGKISC</sequence>
<name>A0A6J5FSI7_9BURK</name>
<evidence type="ECO:0000313" key="1">
    <source>
        <dbReference type="EMBL" id="CAB3784501.1"/>
    </source>
</evidence>
<protein>
    <submittedName>
        <fullName evidence="1">Uncharacterized protein</fullName>
    </submittedName>
</protein>
<reference evidence="1 2" key="1">
    <citation type="submission" date="2020-04" db="EMBL/GenBank/DDBJ databases">
        <authorList>
            <person name="De Canck E."/>
        </authorList>
    </citation>
    <scope>NUCLEOTIDE SEQUENCE [LARGE SCALE GENOMIC DNA]</scope>
    <source>
        <strain evidence="1 2">LMG 28688</strain>
    </source>
</reference>